<dbReference type="OMA" id="NERSPSW"/>
<organism evidence="1 2">
    <name type="scientific">Taxus chinensis</name>
    <name type="common">Chinese yew</name>
    <name type="synonym">Taxus wallichiana var. chinensis</name>
    <dbReference type="NCBI Taxonomy" id="29808"/>
    <lineage>
        <taxon>Eukaryota</taxon>
        <taxon>Viridiplantae</taxon>
        <taxon>Streptophyta</taxon>
        <taxon>Embryophyta</taxon>
        <taxon>Tracheophyta</taxon>
        <taxon>Spermatophyta</taxon>
        <taxon>Pinopsida</taxon>
        <taxon>Pinidae</taxon>
        <taxon>Conifers II</taxon>
        <taxon>Cupressales</taxon>
        <taxon>Taxaceae</taxon>
        <taxon>Taxus</taxon>
    </lineage>
</organism>
<dbReference type="PANTHER" id="PTHR47176">
    <property type="entry name" value="OSJNBA0020J04.13 PROTEIN"/>
    <property type="match status" value="1"/>
</dbReference>
<gene>
    <name evidence="1" type="ORF">KI387_013103</name>
</gene>
<evidence type="ECO:0000313" key="2">
    <source>
        <dbReference type="Proteomes" id="UP000824469"/>
    </source>
</evidence>
<name>A0AA38CJE8_TAXCH</name>
<comment type="caution">
    <text evidence="1">The sequence shown here is derived from an EMBL/GenBank/DDBJ whole genome shotgun (WGS) entry which is preliminary data.</text>
</comment>
<dbReference type="PANTHER" id="PTHR47176:SF1">
    <property type="entry name" value="OS04G0577500 PROTEIN"/>
    <property type="match status" value="1"/>
</dbReference>
<dbReference type="Pfam" id="PF01026">
    <property type="entry name" value="TatD_DNase"/>
    <property type="match status" value="1"/>
</dbReference>
<feature type="non-terminal residue" evidence="1">
    <location>
        <position position="177"/>
    </location>
</feature>
<evidence type="ECO:0000313" key="1">
    <source>
        <dbReference type="EMBL" id="KAH9301520.1"/>
    </source>
</evidence>
<keyword evidence="2" id="KW-1185">Reference proteome</keyword>
<evidence type="ECO:0008006" key="3">
    <source>
        <dbReference type="Google" id="ProtNLM"/>
    </source>
</evidence>
<dbReference type="SUPFAM" id="SSF51556">
    <property type="entry name" value="Metallo-dependent hydrolases"/>
    <property type="match status" value="1"/>
</dbReference>
<dbReference type="Proteomes" id="UP000824469">
    <property type="component" value="Unassembled WGS sequence"/>
</dbReference>
<dbReference type="GO" id="GO:0016788">
    <property type="term" value="F:hydrolase activity, acting on ester bonds"/>
    <property type="evidence" value="ECO:0007669"/>
    <property type="project" value="InterPro"/>
</dbReference>
<dbReference type="Gene3D" id="3.20.20.140">
    <property type="entry name" value="Metal-dependent hydrolases"/>
    <property type="match status" value="1"/>
</dbReference>
<dbReference type="AlphaFoldDB" id="A0AA38CJE8"/>
<reference evidence="1 2" key="1">
    <citation type="journal article" date="2021" name="Nat. Plants">
        <title>The Taxus genome provides insights into paclitaxel biosynthesis.</title>
        <authorList>
            <person name="Xiong X."/>
            <person name="Gou J."/>
            <person name="Liao Q."/>
            <person name="Li Y."/>
            <person name="Zhou Q."/>
            <person name="Bi G."/>
            <person name="Li C."/>
            <person name="Du R."/>
            <person name="Wang X."/>
            <person name="Sun T."/>
            <person name="Guo L."/>
            <person name="Liang H."/>
            <person name="Lu P."/>
            <person name="Wu Y."/>
            <person name="Zhang Z."/>
            <person name="Ro D.K."/>
            <person name="Shang Y."/>
            <person name="Huang S."/>
            <person name="Yan J."/>
        </authorList>
    </citation>
    <scope>NUCLEOTIDE SEQUENCE [LARGE SCALE GENOMIC DNA]</scope>
    <source>
        <strain evidence="1">Ta-2019</strain>
    </source>
</reference>
<dbReference type="EMBL" id="JAHRHJ020000009">
    <property type="protein sequence ID" value="KAH9301520.1"/>
    <property type="molecule type" value="Genomic_DNA"/>
</dbReference>
<protein>
    <recommendedName>
        <fullName evidence="3">TatD related DNase</fullName>
    </recommendedName>
</protein>
<proteinExistence type="predicted"/>
<dbReference type="InterPro" id="IPR001130">
    <property type="entry name" value="TatD-like"/>
</dbReference>
<sequence length="177" mass="19620">MTGMQASMQTRMMLVDAHCHLADKRLAVAGEVGSLIRAASNREGCVRAFAVNGTSQEDWELVQKMSETHSSVIPNFGLHPWFAGKCSSNWLTILKGFFEAVPSAAIGEIGLDKGCAQGKSVDFALQVQVFKQQLDLGKQLQRPISVHCVSAFGDLHEIIQYMYGSETWKRQFSKKPW</sequence>
<dbReference type="InterPro" id="IPR032466">
    <property type="entry name" value="Metal_Hydrolase"/>
</dbReference>
<accession>A0AA38CJE8</accession>